<reference evidence="2" key="1">
    <citation type="submission" date="2020-10" db="EMBL/GenBank/DDBJ databases">
        <authorList>
            <person name="Kikuchi T."/>
        </authorList>
    </citation>
    <scope>NUCLEOTIDE SEQUENCE</scope>
    <source>
        <strain evidence="2">NKZ352</strain>
    </source>
</reference>
<keyword evidence="3" id="KW-1185">Reference proteome</keyword>
<organism evidence="2 3">
    <name type="scientific">Caenorhabditis auriculariae</name>
    <dbReference type="NCBI Taxonomy" id="2777116"/>
    <lineage>
        <taxon>Eukaryota</taxon>
        <taxon>Metazoa</taxon>
        <taxon>Ecdysozoa</taxon>
        <taxon>Nematoda</taxon>
        <taxon>Chromadorea</taxon>
        <taxon>Rhabditida</taxon>
        <taxon>Rhabditina</taxon>
        <taxon>Rhabditomorpha</taxon>
        <taxon>Rhabditoidea</taxon>
        <taxon>Rhabditidae</taxon>
        <taxon>Peloderinae</taxon>
        <taxon>Caenorhabditis</taxon>
    </lineage>
</organism>
<feature type="region of interest" description="Disordered" evidence="1">
    <location>
        <begin position="39"/>
        <end position="74"/>
    </location>
</feature>
<sequence>MQESQLQLLQQVLAASDADAEEEDVKEELADGTIRVSRREATMSSMSGGSGVSYQNKGKQIGERHPLFKRFRAT</sequence>
<accession>A0A8S1GXC3</accession>
<evidence type="ECO:0000313" key="3">
    <source>
        <dbReference type="Proteomes" id="UP000835052"/>
    </source>
</evidence>
<dbReference type="Proteomes" id="UP000835052">
    <property type="component" value="Unassembled WGS sequence"/>
</dbReference>
<comment type="caution">
    <text evidence="2">The sequence shown here is derived from an EMBL/GenBank/DDBJ whole genome shotgun (WGS) entry which is preliminary data.</text>
</comment>
<evidence type="ECO:0000313" key="2">
    <source>
        <dbReference type="EMBL" id="CAD6185870.1"/>
    </source>
</evidence>
<evidence type="ECO:0000256" key="1">
    <source>
        <dbReference type="SAM" id="MobiDB-lite"/>
    </source>
</evidence>
<gene>
    <name evidence="2" type="ORF">CAUJ_LOCUS1789</name>
</gene>
<protein>
    <submittedName>
        <fullName evidence="2">Uncharacterized protein</fullName>
    </submittedName>
</protein>
<dbReference type="EMBL" id="CAJGYM010000003">
    <property type="protein sequence ID" value="CAD6185870.1"/>
    <property type="molecule type" value="Genomic_DNA"/>
</dbReference>
<name>A0A8S1GXC3_9PELO</name>
<dbReference type="AlphaFoldDB" id="A0A8S1GXC3"/>
<proteinExistence type="predicted"/>